<dbReference type="Pfam" id="PF06035">
    <property type="entry name" value="Peptidase_C93"/>
    <property type="match status" value="1"/>
</dbReference>
<comment type="caution">
    <text evidence="2">The sequence shown here is derived from an EMBL/GenBank/DDBJ whole genome shotgun (WGS) entry which is preliminary data.</text>
</comment>
<dbReference type="PANTHER" id="PTHR39327">
    <property type="match status" value="1"/>
</dbReference>
<dbReference type="SUPFAM" id="SSF54001">
    <property type="entry name" value="Cysteine proteinases"/>
    <property type="match status" value="1"/>
</dbReference>
<keyword evidence="1" id="KW-0472">Membrane</keyword>
<keyword evidence="1" id="KW-1133">Transmembrane helix</keyword>
<reference evidence="3" key="1">
    <citation type="submission" date="2019-07" db="EMBL/GenBank/DDBJ databases">
        <title>Shewanella sp. YLB-08 draft genomic sequence.</title>
        <authorList>
            <person name="Yu L."/>
        </authorList>
    </citation>
    <scope>NUCLEOTIDE SEQUENCE [LARGE SCALE GENOMIC DNA]</scope>
    <source>
        <strain evidence="3">JCM 20706</strain>
    </source>
</reference>
<evidence type="ECO:0000256" key="1">
    <source>
        <dbReference type="SAM" id="Phobius"/>
    </source>
</evidence>
<dbReference type="OrthoDB" id="5401788at2"/>
<sequence length="238" mass="27489">MFVVHHFRTGSDLKYFIVLFCILLLLIPFTVSCFLEEHFTADFYQKFSAVYGKEAEVRAKNWETFLVENSGNDDWNKINKINDFINKSVIYETDLSLWDKEDYWASPAETLGRGRGDCEDFAIAKYFSLLALGIPEGKLRLMYVRQLQIDEPHMVLIYFENKKAIPLVLDNFNPRILPANKRPDLKPIYSFNGSGLWMSKAKGLGKKVKNSSGVSAWTKLLQRIEQVEMNVPASKKDR</sequence>
<organism evidence="2 3">
    <name type="scientific">Shewanella hanedai</name>
    <name type="common">Alteromonas hanedai</name>
    <dbReference type="NCBI Taxonomy" id="25"/>
    <lineage>
        <taxon>Bacteria</taxon>
        <taxon>Pseudomonadati</taxon>
        <taxon>Pseudomonadota</taxon>
        <taxon>Gammaproteobacteria</taxon>
        <taxon>Alteromonadales</taxon>
        <taxon>Shewanellaceae</taxon>
        <taxon>Shewanella</taxon>
    </lineage>
</organism>
<feature type="transmembrane region" description="Helical" evidence="1">
    <location>
        <begin position="15"/>
        <end position="35"/>
    </location>
</feature>
<name>A0A553JMJ3_SHEHA</name>
<accession>A0A553JMJ3</accession>
<dbReference type="InterPro" id="IPR038765">
    <property type="entry name" value="Papain-like_cys_pep_sf"/>
</dbReference>
<dbReference type="EMBL" id="VKGK01000017">
    <property type="protein sequence ID" value="TRY13677.1"/>
    <property type="molecule type" value="Genomic_DNA"/>
</dbReference>
<dbReference type="Proteomes" id="UP000318126">
    <property type="component" value="Unassembled WGS sequence"/>
</dbReference>
<proteinExistence type="predicted"/>
<dbReference type="PANTHER" id="PTHR39327:SF1">
    <property type="entry name" value="BLR5470 PROTEIN"/>
    <property type="match status" value="1"/>
</dbReference>
<dbReference type="Gene3D" id="3.10.620.30">
    <property type="match status" value="1"/>
</dbReference>
<evidence type="ECO:0000313" key="3">
    <source>
        <dbReference type="Proteomes" id="UP000318126"/>
    </source>
</evidence>
<gene>
    <name evidence="2" type="ORF">FN961_14555</name>
</gene>
<evidence type="ECO:0000313" key="2">
    <source>
        <dbReference type="EMBL" id="TRY13677.1"/>
    </source>
</evidence>
<dbReference type="AlphaFoldDB" id="A0A553JMJ3"/>
<dbReference type="InterPro" id="IPR010319">
    <property type="entry name" value="Transglutaminase-like_Cys_pept"/>
</dbReference>
<keyword evidence="1" id="KW-0812">Transmembrane</keyword>
<keyword evidence="3" id="KW-1185">Reference proteome</keyword>
<protein>
    <submittedName>
        <fullName evidence="2">Transglutaminase</fullName>
    </submittedName>
</protein>